<evidence type="ECO:0000313" key="3">
    <source>
        <dbReference type="Proteomes" id="UP001597183"/>
    </source>
</evidence>
<proteinExistence type="predicted"/>
<comment type="caution">
    <text evidence="2">The sequence shown here is derived from an EMBL/GenBank/DDBJ whole genome shotgun (WGS) entry which is preliminary data.</text>
</comment>
<dbReference type="RefSeq" id="WP_317786998.1">
    <property type="nucleotide sequence ID" value="NZ_AP028461.1"/>
</dbReference>
<evidence type="ECO:0000256" key="1">
    <source>
        <dbReference type="SAM" id="SignalP"/>
    </source>
</evidence>
<keyword evidence="1" id="KW-0732">Signal</keyword>
<feature type="chain" id="PRO_5047502081" description="PknH-like extracellular domain-containing protein" evidence="1">
    <location>
        <begin position="25"/>
        <end position="243"/>
    </location>
</feature>
<keyword evidence="3" id="KW-1185">Reference proteome</keyword>
<evidence type="ECO:0008006" key="4">
    <source>
        <dbReference type="Google" id="ProtNLM"/>
    </source>
</evidence>
<dbReference type="Proteomes" id="UP001597183">
    <property type="component" value="Unassembled WGS sequence"/>
</dbReference>
<evidence type="ECO:0000313" key="2">
    <source>
        <dbReference type="EMBL" id="MFD1371894.1"/>
    </source>
</evidence>
<sequence length="243" mass="25791">MLRRLLVVVAALLLIGAGAGPAAAAGAGIPDEAPLRHAAAGAGVSDEALFRRAAAGAGVWDEARLQLAAAGAGIPDEARLRAGIPDEALLQAADLGGVTPRAADADDWPQLRPPRPCDATVPEPTADRAVGAVIDVDQAPESIMEYLALHQNPDRYLRKLRKAARNCPDWRIERDRADGLTLRWTRRWDHVGEAITHHTYVAVARTGRAVVVVADTGWETSDGDPAVAERLLVSAVRRASTIR</sequence>
<organism evidence="2 3">
    <name type="scientific">Actinoplanes sichuanensis</name>
    <dbReference type="NCBI Taxonomy" id="512349"/>
    <lineage>
        <taxon>Bacteria</taxon>
        <taxon>Bacillati</taxon>
        <taxon>Actinomycetota</taxon>
        <taxon>Actinomycetes</taxon>
        <taxon>Micromonosporales</taxon>
        <taxon>Micromonosporaceae</taxon>
        <taxon>Actinoplanes</taxon>
    </lineage>
</organism>
<name>A0ABW4AMV6_9ACTN</name>
<gene>
    <name evidence="2" type="ORF">ACFQ5G_41760</name>
</gene>
<protein>
    <recommendedName>
        <fullName evidence="4">PknH-like extracellular domain-containing protein</fullName>
    </recommendedName>
</protein>
<reference evidence="3" key="1">
    <citation type="journal article" date="2019" name="Int. J. Syst. Evol. Microbiol.">
        <title>The Global Catalogue of Microorganisms (GCM) 10K type strain sequencing project: providing services to taxonomists for standard genome sequencing and annotation.</title>
        <authorList>
            <consortium name="The Broad Institute Genomics Platform"/>
            <consortium name="The Broad Institute Genome Sequencing Center for Infectious Disease"/>
            <person name="Wu L."/>
            <person name="Ma J."/>
        </authorList>
    </citation>
    <scope>NUCLEOTIDE SEQUENCE [LARGE SCALE GENOMIC DNA]</scope>
    <source>
        <strain evidence="3">CCM 7526</strain>
    </source>
</reference>
<dbReference type="EMBL" id="JBHTMK010000053">
    <property type="protein sequence ID" value="MFD1371894.1"/>
    <property type="molecule type" value="Genomic_DNA"/>
</dbReference>
<feature type="signal peptide" evidence="1">
    <location>
        <begin position="1"/>
        <end position="24"/>
    </location>
</feature>
<accession>A0ABW4AMV6</accession>